<evidence type="ECO:0000259" key="2">
    <source>
        <dbReference type="Pfam" id="PF00149"/>
    </source>
</evidence>
<dbReference type="SUPFAM" id="SSF56300">
    <property type="entry name" value="Metallo-dependent phosphatases"/>
    <property type="match status" value="1"/>
</dbReference>
<dbReference type="InterPro" id="IPR029052">
    <property type="entry name" value="Metallo-depent_PP-like"/>
</dbReference>
<evidence type="ECO:0000313" key="3">
    <source>
        <dbReference type="EMBL" id="QSQ26634.1"/>
    </source>
</evidence>
<keyword evidence="4" id="KW-1185">Reference proteome</keyword>
<reference evidence="3 4" key="1">
    <citation type="submission" date="2021-02" db="EMBL/GenBank/DDBJ databases">
        <title>De Novo genome assembly of isolated myxobacteria.</title>
        <authorList>
            <person name="Stevens D.C."/>
        </authorList>
    </citation>
    <scope>NUCLEOTIDE SEQUENCE [LARGE SCALE GENOMIC DNA]</scope>
    <source>
        <strain evidence="4">SCPEA02</strain>
    </source>
</reference>
<sequence>MTAIHYVFLSDLHFGERNSLLSDPTSNGAARPLMANDALDGLVACLRDVARANPPGIKPHLVLAGDIFELALAPTHVALDGFDQFIDRLFPADGEALFSTTLVFIPGNHDHELWSGTRDWLVAERMMGISKDDPLEASAPTTPIFAELDPAPGLLPEQQPTEHALLTRMLRHRHPSHPDLRVVVGYPNLGVIRQQRMLLAHHGHFADDVYLLMTPLARAIYGEAEEAPTIAQLETDNGAWIDFLWSSLGREGLVGAGVRRSYDMLKTDPGKVLLASRLAGALVSLKGRHFGRRMRQRLLLPFLLRALDLVEENDVRQSLESRQQVDEGVINYLKGPLATDVVRELSARNQSFPTEQIFTYGHTHHPLAEEVELPELGSRVRVYNTGGWVVDTPEARPATGGAMLLVDDTLDTALVQLCAQTTEPHRSPVMVLRAGDEATAGPLLAHVRALVDRPEGPWRAAASACGNAILRRRAELSANLLHEVRELPLTERLAVGTEYLYKLLLKRERKVRYQLKQHLLTQGKRELPRPLPAAPASDSQPDVSSPH</sequence>
<dbReference type="Gene3D" id="3.60.21.10">
    <property type="match status" value="1"/>
</dbReference>
<dbReference type="InterPro" id="IPR004843">
    <property type="entry name" value="Calcineurin-like_PHP"/>
</dbReference>
<protein>
    <submittedName>
        <fullName evidence="3">Metallophosphoesterase</fullName>
    </submittedName>
</protein>
<feature type="region of interest" description="Disordered" evidence="1">
    <location>
        <begin position="523"/>
        <end position="547"/>
    </location>
</feature>
<name>A0ABX7P7Z8_9BACT</name>
<organism evidence="3 4">
    <name type="scientific">Pyxidicoccus parkwayensis</name>
    <dbReference type="NCBI Taxonomy" id="2813578"/>
    <lineage>
        <taxon>Bacteria</taxon>
        <taxon>Pseudomonadati</taxon>
        <taxon>Myxococcota</taxon>
        <taxon>Myxococcia</taxon>
        <taxon>Myxococcales</taxon>
        <taxon>Cystobacterineae</taxon>
        <taxon>Myxococcaceae</taxon>
        <taxon>Pyxidicoccus</taxon>
    </lineage>
</organism>
<evidence type="ECO:0000313" key="4">
    <source>
        <dbReference type="Proteomes" id="UP000662747"/>
    </source>
</evidence>
<gene>
    <name evidence="3" type="ORF">JY651_17600</name>
</gene>
<proteinExistence type="predicted"/>
<feature type="domain" description="Calcineurin-like phosphoesterase" evidence="2">
    <location>
        <begin position="6"/>
        <end position="114"/>
    </location>
</feature>
<dbReference type="Pfam" id="PF00149">
    <property type="entry name" value="Metallophos"/>
    <property type="match status" value="1"/>
</dbReference>
<accession>A0ABX7P7Z8</accession>
<dbReference type="Proteomes" id="UP000662747">
    <property type="component" value="Chromosome"/>
</dbReference>
<dbReference type="RefSeq" id="WP_206728179.1">
    <property type="nucleotide sequence ID" value="NZ_CP071090.1"/>
</dbReference>
<evidence type="ECO:0000256" key="1">
    <source>
        <dbReference type="SAM" id="MobiDB-lite"/>
    </source>
</evidence>
<dbReference type="EMBL" id="CP071090">
    <property type="protein sequence ID" value="QSQ26634.1"/>
    <property type="molecule type" value="Genomic_DNA"/>
</dbReference>
<feature type="compositionally biased region" description="Polar residues" evidence="1">
    <location>
        <begin position="537"/>
        <end position="547"/>
    </location>
</feature>